<evidence type="ECO:0000256" key="4">
    <source>
        <dbReference type="ARBA" id="ARBA00022741"/>
    </source>
</evidence>
<dbReference type="Pfam" id="PF18967">
    <property type="entry name" value="PycTM"/>
    <property type="match status" value="1"/>
</dbReference>
<evidence type="ECO:0000256" key="5">
    <source>
        <dbReference type="ARBA" id="ARBA00022989"/>
    </source>
</evidence>
<keyword evidence="6" id="KW-0051">Antiviral defense</keyword>
<evidence type="ECO:0000256" key="1">
    <source>
        <dbReference type="ARBA" id="ARBA00004236"/>
    </source>
</evidence>
<keyword evidence="2" id="KW-1003">Cell membrane</keyword>
<keyword evidence="7 9" id="KW-0472">Membrane</keyword>
<comment type="subcellular location">
    <subcellularLocation>
        <location evidence="1">Cell membrane</location>
    </subcellularLocation>
</comment>
<sequence>MNEKLSKIREYAFEILTKYENLNPYNNLNRLFRIENYIKKIIEKDNLIESDKDNLFAALYFLLIEQAESTSTDLDFEKETIKINEVINLFQEKFKMKIDDMVKTIAVQALPINVPITIEAKILVDAIIMDFADDNCKGRIKLMYEQILLHDFNVSRTSWYDTIIPIIENYKAHTDYAKDNVKPQIEKLVKNLKKEKKEVVHVNEKIIQKELNISDDEIQKLKKEIAKTKDRDDRGIQTLFRTTSKNHYTLNQMVDSKARIMITVNSIILSLVLGGIIGNFDESKILKYLPIFIFSLVNLVSITFAIIAITPSKTQGNFSEEDIRSKKGNLLYFGNFHDMHYRDFEWGFLQLLNDKNYLYTSMIRDYYYQAQGLNKKYKYIRVSLYTFIIGLGFAILMQAVFRGLDYIW</sequence>
<keyword evidence="4" id="KW-0547">Nucleotide-binding</keyword>
<dbReference type="EMBL" id="JAGFBV010000013">
    <property type="protein sequence ID" value="MBP4138367.1"/>
    <property type="molecule type" value="Genomic_DNA"/>
</dbReference>
<feature type="transmembrane region" description="Helical" evidence="9">
    <location>
        <begin position="382"/>
        <end position="401"/>
    </location>
</feature>
<dbReference type="Proteomes" id="UP000675047">
    <property type="component" value="Unassembled WGS sequence"/>
</dbReference>
<gene>
    <name evidence="11" type="ORF">J3495_09725</name>
</gene>
<keyword evidence="3 9" id="KW-0812">Transmembrane</keyword>
<evidence type="ECO:0000259" key="10">
    <source>
        <dbReference type="Pfam" id="PF18967"/>
    </source>
</evidence>
<proteinExistence type="predicted"/>
<evidence type="ECO:0000256" key="2">
    <source>
        <dbReference type="ARBA" id="ARBA00022475"/>
    </source>
</evidence>
<name>A0A940X9S1_9FLAO</name>
<dbReference type="GO" id="GO:0005886">
    <property type="term" value="C:plasma membrane"/>
    <property type="evidence" value="ECO:0007669"/>
    <property type="project" value="UniProtKB-SubCell"/>
</dbReference>
<comment type="caution">
    <text evidence="11">The sequence shown here is derived from an EMBL/GenBank/DDBJ whole genome shotgun (WGS) entry which is preliminary data.</text>
</comment>
<evidence type="ECO:0000256" key="3">
    <source>
        <dbReference type="ARBA" id="ARBA00022692"/>
    </source>
</evidence>
<evidence type="ECO:0000313" key="11">
    <source>
        <dbReference type="EMBL" id="MBP4138367.1"/>
    </source>
</evidence>
<feature type="transmembrane region" description="Helical" evidence="9">
    <location>
        <begin position="289"/>
        <end position="309"/>
    </location>
</feature>
<feature type="coiled-coil region" evidence="8">
    <location>
        <begin position="185"/>
        <end position="231"/>
    </location>
</feature>
<reference evidence="11 12" key="1">
    <citation type="submission" date="2021-03" db="EMBL/GenBank/DDBJ databases">
        <title>Flavobacterium Flabelliformis Sp. Nov. And Flavobacterium Geliluteum Sp. Nov., Two Novel Multidrug Resistant Psychrophilic Species Isolated From Antarctica.</title>
        <authorList>
            <person name="Kralova S."/>
            <person name="Busse H.J."/>
            <person name="Bezdicek M."/>
            <person name="Nykrynova M."/>
            <person name="Kroupova E."/>
            <person name="Krsek D."/>
            <person name="Sedlacek I."/>
        </authorList>
    </citation>
    <scope>NUCLEOTIDE SEQUENCE [LARGE SCALE GENOMIC DNA]</scope>
    <source>
        <strain evidence="11 12">P7388</strain>
    </source>
</reference>
<dbReference type="InterPro" id="IPR043760">
    <property type="entry name" value="PycTM_dom"/>
</dbReference>
<dbReference type="GO" id="GO:0000166">
    <property type="term" value="F:nucleotide binding"/>
    <property type="evidence" value="ECO:0007669"/>
    <property type="project" value="UniProtKB-KW"/>
</dbReference>
<dbReference type="GO" id="GO:0051607">
    <property type="term" value="P:defense response to virus"/>
    <property type="evidence" value="ECO:0007669"/>
    <property type="project" value="UniProtKB-KW"/>
</dbReference>
<protein>
    <recommendedName>
        <fullName evidence="10">Pycsar effector protein domain-containing protein</fullName>
    </recommendedName>
</protein>
<organism evidence="11 12">
    <name type="scientific">Flavobacterium geliluteum</name>
    <dbReference type="NCBI Taxonomy" id="2816120"/>
    <lineage>
        <taxon>Bacteria</taxon>
        <taxon>Pseudomonadati</taxon>
        <taxon>Bacteroidota</taxon>
        <taxon>Flavobacteriia</taxon>
        <taxon>Flavobacteriales</taxon>
        <taxon>Flavobacteriaceae</taxon>
        <taxon>Flavobacterium</taxon>
    </lineage>
</organism>
<evidence type="ECO:0000256" key="6">
    <source>
        <dbReference type="ARBA" id="ARBA00023118"/>
    </source>
</evidence>
<accession>A0A940X9S1</accession>
<keyword evidence="8" id="KW-0175">Coiled coil</keyword>
<keyword evidence="12" id="KW-1185">Reference proteome</keyword>
<feature type="domain" description="Pycsar effector protein" evidence="10">
    <location>
        <begin position="239"/>
        <end position="397"/>
    </location>
</feature>
<dbReference type="RefSeq" id="WP_210666360.1">
    <property type="nucleotide sequence ID" value="NZ_JAGFBV010000013.1"/>
</dbReference>
<evidence type="ECO:0000256" key="8">
    <source>
        <dbReference type="SAM" id="Coils"/>
    </source>
</evidence>
<feature type="transmembrane region" description="Helical" evidence="9">
    <location>
        <begin position="260"/>
        <end position="277"/>
    </location>
</feature>
<dbReference type="AlphaFoldDB" id="A0A940X9S1"/>
<evidence type="ECO:0000256" key="9">
    <source>
        <dbReference type="SAM" id="Phobius"/>
    </source>
</evidence>
<evidence type="ECO:0000256" key="7">
    <source>
        <dbReference type="ARBA" id="ARBA00023136"/>
    </source>
</evidence>
<evidence type="ECO:0000313" key="12">
    <source>
        <dbReference type="Proteomes" id="UP000675047"/>
    </source>
</evidence>
<keyword evidence="5 9" id="KW-1133">Transmembrane helix</keyword>